<name>A0A4Y2F3K1_ARAVE</name>
<gene>
    <name evidence="2" type="ORF">AVEN_122039_1</name>
</gene>
<protein>
    <recommendedName>
        <fullName evidence="4">Secreted protein</fullName>
    </recommendedName>
</protein>
<evidence type="ECO:0000313" key="3">
    <source>
        <dbReference type="Proteomes" id="UP000499080"/>
    </source>
</evidence>
<dbReference type="EMBL" id="BGPR01000766">
    <property type="protein sequence ID" value="GBM34644.1"/>
    <property type="molecule type" value="Genomic_DNA"/>
</dbReference>
<evidence type="ECO:0000313" key="2">
    <source>
        <dbReference type="EMBL" id="GBM34644.1"/>
    </source>
</evidence>
<evidence type="ECO:0000256" key="1">
    <source>
        <dbReference type="SAM" id="SignalP"/>
    </source>
</evidence>
<dbReference type="AlphaFoldDB" id="A0A4Y2F3K1"/>
<sequence>MHLLVYTLTLSLQFSSLSEVLTAAQHYVFKLQIMGRGDLLLRSQLCDRRVPILESVSTEDRQMGLVHDKSVVMGQIASPWCGPAVCGGGASSGVHSCLFKTRHV</sequence>
<keyword evidence="3" id="KW-1185">Reference proteome</keyword>
<proteinExistence type="predicted"/>
<keyword evidence="1" id="KW-0732">Signal</keyword>
<evidence type="ECO:0008006" key="4">
    <source>
        <dbReference type="Google" id="ProtNLM"/>
    </source>
</evidence>
<accession>A0A4Y2F3K1</accession>
<organism evidence="2 3">
    <name type="scientific">Araneus ventricosus</name>
    <name type="common">Orbweaver spider</name>
    <name type="synonym">Epeira ventricosa</name>
    <dbReference type="NCBI Taxonomy" id="182803"/>
    <lineage>
        <taxon>Eukaryota</taxon>
        <taxon>Metazoa</taxon>
        <taxon>Ecdysozoa</taxon>
        <taxon>Arthropoda</taxon>
        <taxon>Chelicerata</taxon>
        <taxon>Arachnida</taxon>
        <taxon>Araneae</taxon>
        <taxon>Araneomorphae</taxon>
        <taxon>Entelegynae</taxon>
        <taxon>Araneoidea</taxon>
        <taxon>Araneidae</taxon>
        <taxon>Araneus</taxon>
    </lineage>
</organism>
<feature type="signal peptide" evidence="1">
    <location>
        <begin position="1"/>
        <end position="18"/>
    </location>
</feature>
<dbReference type="Proteomes" id="UP000499080">
    <property type="component" value="Unassembled WGS sequence"/>
</dbReference>
<reference evidence="2 3" key="1">
    <citation type="journal article" date="2019" name="Sci. Rep.">
        <title>Orb-weaving spider Araneus ventricosus genome elucidates the spidroin gene catalogue.</title>
        <authorList>
            <person name="Kono N."/>
            <person name="Nakamura H."/>
            <person name="Ohtoshi R."/>
            <person name="Moran D.A.P."/>
            <person name="Shinohara A."/>
            <person name="Yoshida Y."/>
            <person name="Fujiwara M."/>
            <person name="Mori M."/>
            <person name="Tomita M."/>
            <person name="Arakawa K."/>
        </authorList>
    </citation>
    <scope>NUCLEOTIDE SEQUENCE [LARGE SCALE GENOMIC DNA]</scope>
</reference>
<feature type="chain" id="PRO_5021200549" description="Secreted protein" evidence="1">
    <location>
        <begin position="19"/>
        <end position="104"/>
    </location>
</feature>
<comment type="caution">
    <text evidence="2">The sequence shown here is derived from an EMBL/GenBank/DDBJ whole genome shotgun (WGS) entry which is preliminary data.</text>
</comment>